<gene>
    <name evidence="6" type="ORF">NC99_26420</name>
</gene>
<evidence type="ECO:0000256" key="4">
    <source>
        <dbReference type="ARBA" id="ARBA00023136"/>
    </source>
</evidence>
<feature type="transmembrane region" description="Helical" evidence="5">
    <location>
        <begin position="46"/>
        <end position="68"/>
    </location>
</feature>
<evidence type="ECO:0000256" key="1">
    <source>
        <dbReference type="ARBA" id="ARBA00004141"/>
    </source>
</evidence>
<dbReference type="InterPro" id="IPR002781">
    <property type="entry name" value="TM_pro_TauE-like"/>
</dbReference>
<evidence type="ECO:0000313" key="6">
    <source>
        <dbReference type="EMBL" id="KOH44563.1"/>
    </source>
</evidence>
<proteinExistence type="inferred from homology"/>
<dbReference type="Pfam" id="PF01925">
    <property type="entry name" value="TauE"/>
    <property type="match status" value="1"/>
</dbReference>
<organism evidence="6 7">
    <name type="scientific">Sunxiuqinia dokdonensis</name>
    <dbReference type="NCBI Taxonomy" id="1409788"/>
    <lineage>
        <taxon>Bacteria</taxon>
        <taxon>Pseudomonadati</taxon>
        <taxon>Bacteroidota</taxon>
        <taxon>Bacteroidia</taxon>
        <taxon>Marinilabiliales</taxon>
        <taxon>Prolixibacteraceae</taxon>
        <taxon>Sunxiuqinia</taxon>
    </lineage>
</organism>
<dbReference type="RefSeq" id="WP_053184047.1">
    <property type="nucleotide sequence ID" value="NZ_LGIA01000160.1"/>
</dbReference>
<feature type="transmembrane region" description="Helical" evidence="5">
    <location>
        <begin position="111"/>
        <end position="127"/>
    </location>
</feature>
<dbReference type="InterPro" id="IPR051598">
    <property type="entry name" value="TSUP/Inactive_protease-like"/>
</dbReference>
<dbReference type="Proteomes" id="UP000036958">
    <property type="component" value="Unassembled WGS sequence"/>
</dbReference>
<evidence type="ECO:0000256" key="5">
    <source>
        <dbReference type="RuleBase" id="RU363041"/>
    </source>
</evidence>
<feature type="transmembrane region" description="Helical" evidence="5">
    <location>
        <begin position="154"/>
        <end position="180"/>
    </location>
</feature>
<keyword evidence="7" id="KW-1185">Reference proteome</keyword>
<dbReference type="AlphaFoldDB" id="A0A0L8V866"/>
<dbReference type="GO" id="GO:0005886">
    <property type="term" value="C:plasma membrane"/>
    <property type="evidence" value="ECO:0007669"/>
    <property type="project" value="UniProtKB-SubCell"/>
</dbReference>
<dbReference type="EMBL" id="LGIA01000160">
    <property type="protein sequence ID" value="KOH44563.1"/>
    <property type="molecule type" value="Genomic_DNA"/>
</dbReference>
<feature type="transmembrane region" description="Helical" evidence="5">
    <location>
        <begin position="12"/>
        <end position="40"/>
    </location>
</feature>
<keyword evidence="2 5" id="KW-0812">Transmembrane</keyword>
<evidence type="ECO:0000256" key="3">
    <source>
        <dbReference type="ARBA" id="ARBA00022989"/>
    </source>
</evidence>
<sequence length="265" mass="27843">MIFHSSIEPVYFILPLVGFLIGLFGTMLGGGGGFFFLPILTLLIGVPAQTAVITSLVAALPICLVGALGHHRKTNVNLRIGLLFSITGLVGAFAGARVTGMVSPEQLKAGFGIYSIFIALSMVRGIWKKKRAEAGKSFPSEAPGWRRRAKGSAFGLLAGFITGTFGTSGTAPVLAGLFSMNIPFKLVIGTSLMVVLVNTLFAVGAHLLVGQIDLMLVYFLTAGSIVGAVLGPRILTKVKTDRSENKVRYLYAGVMVAIGVLMIVG</sequence>
<dbReference type="OrthoDB" id="1120993at2"/>
<comment type="similarity">
    <text evidence="5">Belongs to the 4-toluene sulfonate uptake permease (TSUP) (TC 2.A.102) family.</text>
</comment>
<comment type="caution">
    <text evidence="6">The sequence shown here is derived from an EMBL/GenBank/DDBJ whole genome shotgun (WGS) entry which is preliminary data.</text>
</comment>
<evidence type="ECO:0000313" key="7">
    <source>
        <dbReference type="Proteomes" id="UP000036958"/>
    </source>
</evidence>
<dbReference type="PANTHER" id="PTHR43701:SF2">
    <property type="entry name" value="MEMBRANE TRANSPORTER PROTEIN YJNA-RELATED"/>
    <property type="match status" value="1"/>
</dbReference>
<comment type="subcellular location">
    <subcellularLocation>
        <location evidence="5">Cell membrane</location>
        <topology evidence="5">Multi-pass membrane protein</topology>
    </subcellularLocation>
    <subcellularLocation>
        <location evidence="1">Membrane</location>
        <topology evidence="1">Multi-pass membrane protein</topology>
    </subcellularLocation>
</comment>
<protein>
    <recommendedName>
        <fullName evidence="5">Probable membrane transporter protein</fullName>
    </recommendedName>
</protein>
<feature type="transmembrane region" description="Helical" evidence="5">
    <location>
        <begin position="186"/>
        <end position="209"/>
    </location>
</feature>
<feature type="transmembrane region" description="Helical" evidence="5">
    <location>
        <begin position="80"/>
        <end position="99"/>
    </location>
</feature>
<keyword evidence="3 5" id="KW-1133">Transmembrane helix</keyword>
<evidence type="ECO:0000256" key="2">
    <source>
        <dbReference type="ARBA" id="ARBA00022692"/>
    </source>
</evidence>
<dbReference type="STRING" id="1409788.NC99_26420"/>
<dbReference type="PANTHER" id="PTHR43701">
    <property type="entry name" value="MEMBRANE TRANSPORTER PROTEIN MJ0441-RELATED"/>
    <property type="match status" value="1"/>
</dbReference>
<feature type="transmembrane region" description="Helical" evidence="5">
    <location>
        <begin position="216"/>
        <end position="235"/>
    </location>
</feature>
<keyword evidence="5" id="KW-1003">Cell membrane</keyword>
<reference evidence="7" key="1">
    <citation type="submission" date="2015-07" db="EMBL/GenBank/DDBJ databases">
        <title>Genome sequencing of Sunxiuqinia dokdonensis strain SK.</title>
        <authorList>
            <person name="Ahn S."/>
            <person name="Kim B.-C."/>
        </authorList>
    </citation>
    <scope>NUCLEOTIDE SEQUENCE [LARGE SCALE GENOMIC DNA]</scope>
    <source>
        <strain evidence="7">SK</strain>
    </source>
</reference>
<feature type="transmembrane region" description="Helical" evidence="5">
    <location>
        <begin position="247"/>
        <end position="264"/>
    </location>
</feature>
<accession>A0A0L8V866</accession>
<name>A0A0L8V866_9BACT</name>
<keyword evidence="4 5" id="KW-0472">Membrane</keyword>